<dbReference type="GO" id="GO:0046872">
    <property type="term" value="F:metal ion binding"/>
    <property type="evidence" value="ECO:0007669"/>
    <property type="project" value="UniProtKB-KW"/>
</dbReference>
<dbReference type="GO" id="GO:0005524">
    <property type="term" value="F:ATP binding"/>
    <property type="evidence" value="ECO:0007669"/>
    <property type="project" value="UniProtKB-KW"/>
</dbReference>
<dbReference type="KEGG" id="ssck:SPSK_04403"/>
<dbReference type="PROSITE" id="PS01215">
    <property type="entry name" value="MRP"/>
    <property type="match status" value="1"/>
</dbReference>
<dbReference type="InterPro" id="IPR027417">
    <property type="entry name" value="P-loop_NTPase"/>
</dbReference>
<keyword evidence="4" id="KW-0408">Iron</keyword>
<organism evidence="7 8">
    <name type="scientific">Sporothrix schenckii 1099-18</name>
    <dbReference type="NCBI Taxonomy" id="1397361"/>
    <lineage>
        <taxon>Eukaryota</taxon>
        <taxon>Fungi</taxon>
        <taxon>Dikarya</taxon>
        <taxon>Ascomycota</taxon>
        <taxon>Pezizomycotina</taxon>
        <taxon>Sordariomycetes</taxon>
        <taxon>Sordariomycetidae</taxon>
        <taxon>Ophiostomatales</taxon>
        <taxon>Ophiostomataceae</taxon>
        <taxon>Sporothrix</taxon>
    </lineage>
</organism>
<dbReference type="GO" id="GO:0032981">
    <property type="term" value="P:mitochondrial respiratory chain complex I assembly"/>
    <property type="evidence" value="ECO:0007669"/>
    <property type="project" value="TreeGrafter"/>
</dbReference>
<dbReference type="AlphaFoldDB" id="A0A0F2M292"/>
<dbReference type="GO" id="GO:0051539">
    <property type="term" value="F:4 iron, 4 sulfur cluster binding"/>
    <property type="evidence" value="ECO:0007669"/>
    <property type="project" value="TreeGrafter"/>
</dbReference>
<reference evidence="7 8" key="2">
    <citation type="journal article" date="2015" name="Eukaryot. Cell">
        <title>Asexual propagation of a virulent clone complex in a human and feline outbreak of sporotrichosis.</title>
        <authorList>
            <person name="Teixeira Mde M."/>
            <person name="Rodrigues A.M."/>
            <person name="Tsui C.K."/>
            <person name="de Almeida L.G."/>
            <person name="Van Diepeningen A.D."/>
            <person name="van den Ende B.G."/>
            <person name="Fernandes G.F."/>
            <person name="Kano R."/>
            <person name="Hamelin R.C."/>
            <person name="Lopes-Bezerra L.M."/>
            <person name="Vasconcelos A.T."/>
            <person name="de Hoog S."/>
            <person name="de Camargo Z.P."/>
            <person name="Felipe M.S."/>
        </authorList>
    </citation>
    <scope>NUCLEOTIDE SEQUENCE [LARGE SCALE GENOMIC DNA]</scope>
    <source>
        <strain evidence="7 8">1099-18</strain>
    </source>
</reference>
<evidence type="ECO:0000256" key="6">
    <source>
        <dbReference type="ARBA" id="ARBA00024036"/>
    </source>
</evidence>
<dbReference type="EMBL" id="AXCR01000010">
    <property type="protein sequence ID" value="KJR83209.1"/>
    <property type="molecule type" value="Genomic_DNA"/>
</dbReference>
<dbReference type="FunFam" id="3.40.50.300:FF:001278">
    <property type="entry name" value="Iron-sulfur cluster carrier protein"/>
    <property type="match status" value="1"/>
</dbReference>
<dbReference type="Pfam" id="PF10609">
    <property type="entry name" value="ParA"/>
    <property type="match status" value="1"/>
</dbReference>
<evidence type="ECO:0000313" key="7">
    <source>
        <dbReference type="EMBL" id="KJR83209.1"/>
    </source>
</evidence>
<dbReference type="InterPro" id="IPR033756">
    <property type="entry name" value="YlxH/NBP35"/>
</dbReference>
<accession>A0A0F2M292</accession>
<keyword evidence="2" id="KW-0547">Nucleotide-binding</keyword>
<dbReference type="GO" id="GO:0016226">
    <property type="term" value="P:iron-sulfur cluster assembly"/>
    <property type="evidence" value="ECO:0007669"/>
    <property type="project" value="InterPro"/>
</dbReference>
<dbReference type="GO" id="GO:0005739">
    <property type="term" value="C:mitochondrion"/>
    <property type="evidence" value="ECO:0007669"/>
    <property type="project" value="TreeGrafter"/>
</dbReference>
<dbReference type="Gene3D" id="3.40.50.300">
    <property type="entry name" value="P-loop containing nucleotide triphosphate hydrolases"/>
    <property type="match status" value="1"/>
</dbReference>
<dbReference type="InterPro" id="IPR019591">
    <property type="entry name" value="Mrp/NBP35_ATP-bd"/>
</dbReference>
<reference evidence="7 8" key="1">
    <citation type="journal article" date="2014" name="BMC Genomics">
        <title>Comparative genomics of the major fungal agents of human and animal Sporotrichosis: Sporothrix schenckii and Sporothrix brasiliensis.</title>
        <authorList>
            <person name="Teixeira M.M."/>
            <person name="de Almeida L.G."/>
            <person name="Kubitschek-Barreira P."/>
            <person name="Alves F.L."/>
            <person name="Kioshima E.S."/>
            <person name="Abadio A.K."/>
            <person name="Fernandes L."/>
            <person name="Derengowski L.S."/>
            <person name="Ferreira K.S."/>
            <person name="Souza R.C."/>
            <person name="Ruiz J.C."/>
            <person name="de Andrade N.C."/>
            <person name="Paes H.C."/>
            <person name="Nicola A.M."/>
            <person name="Albuquerque P."/>
            <person name="Gerber A.L."/>
            <person name="Martins V.P."/>
            <person name="Peconick L.D."/>
            <person name="Neto A.V."/>
            <person name="Chaucanez C.B."/>
            <person name="Silva P.A."/>
            <person name="Cunha O.L."/>
            <person name="de Oliveira F.F."/>
            <person name="dos Santos T.C."/>
            <person name="Barros A.L."/>
            <person name="Soares M.A."/>
            <person name="de Oliveira L.M."/>
            <person name="Marini M.M."/>
            <person name="Villalobos-Duno H."/>
            <person name="Cunha M.M."/>
            <person name="de Hoog S."/>
            <person name="da Silveira J.F."/>
            <person name="Henrissat B."/>
            <person name="Nino-Vega G.A."/>
            <person name="Cisalpino P.S."/>
            <person name="Mora-Montes H.M."/>
            <person name="Almeida S.R."/>
            <person name="Stajich J.E."/>
            <person name="Lopes-Bezerra L.M."/>
            <person name="Vasconcelos A.T."/>
            <person name="Felipe M.S."/>
        </authorList>
    </citation>
    <scope>NUCLEOTIDE SEQUENCE [LARGE SCALE GENOMIC DNA]</scope>
    <source>
        <strain evidence="7 8">1099-18</strain>
    </source>
</reference>
<evidence type="ECO:0000256" key="1">
    <source>
        <dbReference type="ARBA" id="ARBA00022723"/>
    </source>
</evidence>
<dbReference type="HAMAP" id="MF_02040">
    <property type="entry name" value="Mrp_NBP35"/>
    <property type="match status" value="1"/>
</dbReference>
<evidence type="ECO:0000313" key="8">
    <source>
        <dbReference type="Proteomes" id="UP000033710"/>
    </source>
</evidence>
<evidence type="ECO:0000256" key="5">
    <source>
        <dbReference type="ARBA" id="ARBA00023014"/>
    </source>
</evidence>
<gene>
    <name evidence="7" type="ORF">SPSK_04403</name>
</gene>
<dbReference type="InterPro" id="IPR000808">
    <property type="entry name" value="Mrp-like_CS"/>
</dbReference>
<evidence type="ECO:0000256" key="3">
    <source>
        <dbReference type="ARBA" id="ARBA00022840"/>
    </source>
</evidence>
<dbReference type="CDD" id="cd02037">
    <property type="entry name" value="Mrp_NBP35"/>
    <property type="match status" value="1"/>
</dbReference>
<dbReference type="Proteomes" id="UP000033710">
    <property type="component" value="Unassembled WGS sequence"/>
</dbReference>
<comment type="caution">
    <text evidence="7">The sequence shown here is derived from an EMBL/GenBank/DDBJ whole genome shotgun (WGS) entry which is preliminary data.</text>
</comment>
<name>A0A0F2M292_SPOSC</name>
<sequence length="307" mass="32859">MSASILPRIYRHGVNSLRPCVSQSYFHSVSKLQHENPLGLPKAGTPPRLQRRLPDRTPIKGVAKVIIVSSAKGGVGKSTIAAFARQGYRTGILDTDIFGPSIPTLFNLSGEPRLSSDNMLVPMSNYGVKTMSMGYLVPEGQVVAWRGLMVSRALTQLLRDVAWDGLDVLVMDLPPGTGDTQLSIAQQVVVDGALVVTTPHTLAVQDAVRGIQLFRKANVPLLGVVQNMSVFCCPGCQTETHIFGKGEGVRKACAELDVPLLADIPLHPLIGDDAHRGKPTVVSEPESSRAQAFLTLAKDIGKTIGLS</sequence>
<dbReference type="VEuPathDB" id="FungiDB:SPSK_04403"/>
<dbReference type="OrthoDB" id="1741334at2759"/>
<dbReference type="GeneID" id="27666487"/>
<keyword evidence="1" id="KW-0479">Metal-binding</keyword>
<proteinExistence type="inferred from homology"/>
<keyword evidence="5" id="KW-0411">Iron-sulfur</keyword>
<dbReference type="PANTHER" id="PTHR42961:SF2">
    <property type="entry name" value="IRON-SULFUR PROTEIN NUBPL"/>
    <property type="match status" value="1"/>
</dbReference>
<dbReference type="PANTHER" id="PTHR42961">
    <property type="entry name" value="IRON-SULFUR PROTEIN NUBPL"/>
    <property type="match status" value="1"/>
</dbReference>
<evidence type="ECO:0000256" key="4">
    <source>
        <dbReference type="ARBA" id="ARBA00023004"/>
    </source>
</evidence>
<dbReference type="RefSeq" id="XP_016585885.1">
    <property type="nucleotide sequence ID" value="XM_016731210.1"/>
</dbReference>
<dbReference type="InterPro" id="IPR044304">
    <property type="entry name" value="NUBPL-like"/>
</dbReference>
<comment type="similarity">
    <text evidence="6">Belongs to the Mrp/NBP35 ATP-binding proteins family.</text>
</comment>
<dbReference type="SUPFAM" id="SSF52540">
    <property type="entry name" value="P-loop containing nucleoside triphosphate hydrolases"/>
    <property type="match status" value="1"/>
</dbReference>
<keyword evidence="3 7" id="KW-0067">ATP-binding</keyword>
<protein>
    <submittedName>
        <fullName evidence="7">ATP-binding protein involved in chromosome partitioning</fullName>
    </submittedName>
</protein>
<evidence type="ECO:0000256" key="2">
    <source>
        <dbReference type="ARBA" id="ARBA00022741"/>
    </source>
</evidence>
<dbReference type="GO" id="GO:0140663">
    <property type="term" value="F:ATP-dependent FeS chaperone activity"/>
    <property type="evidence" value="ECO:0007669"/>
    <property type="project" value="InterPro"/>
</dbReference>